<evidence type="ECO:0000256" key="18">
    <source>
        <dbReference type="ARBA" id="ARBA00045078"/>
    </source>
</evidence>
<dbReference type="InterPro" id="IPR000715">
    <property type="entry name" value="Glycosyl_transferase_4"/>
</dbReference>
<accession>A0A915DT57</accession>
<dbReference type="InterPro" id="IPR033895">
    <property type="entry name" value="GPT"/>
</dbReference>
<keyword evidence="8" id="KW-0808">Transferase</keyword>
<dbReference type="CDD" id="cd06855">
    <property type="entry name" value="GT_GPT_euk"/>
    <property type="match status" value="1"/>
</dbReference>
<keyword evidence="14 19" id="KW-0472">Membrane</keyword>
<keyword evidence="7" id="KW-0328">Glycosyltransferase</keyword>
<feature type="transmembrane region" description="Helical" evidence="19">
    <location>
        <begin position="56"/>
        <end position="77"/>
    </location>
</feature>
<keyword evidence="11" id="KW-0256">Endoplasmic reticulum</keyword>
<evidence type="ECO:0000313" key="20">
    <source>
        <dbReference type="Proteomes" id="UP000887574"/>
    </source>
</evidence>
<feature type="transmembrane region" description="Helical" evidence="19">
    <location>
        <begin position="202"/>
        <end position="222"/>
    </location>
</feature>
<dbReference type="GO" id="GO:0016757">
    <property type="term" value="F:glycosyltransferase activity"/>
    <property type="evidence" value="ECO:0007669"/>
    <property type="project" value="UniProtKB-KW"/>
</dbReference>
<evidence type="ECO:0000256" key="10">
    <source>
        <dbReference type="ARBA" id="ARBA00022723"/>
    </source>
</evidence>
<evidence type="ECO:0000256" key="7">
    <source>
        <dbReference type="ARBA" id="ARBA00022676"/>
    </source>
</evidence>
<keyword evidence="13 19" id="KW-1133">Transmembrane helix</keyword>
<comment type="pathway">
    <text evidence="3">Protein modification; protein glycosylation.</text>
</comment>
<evidence type="ECO:0000256" key="6">
    <source>
        <dbReference type="ARBA" id="ARBA00017659"/>
    </source>
</evidence>
<evidence type="ECO:0000256" key="8">
    <source>
        <dbReference type="ARBA" id="ARBA00022679"/>
    </source>
</evidence>
<comment type="similarity">
    <text evidence="4">Belongs to the glycosyltransferase 4 family.</text>
</comment>
<evidence type="ECO:0000256" key="14">
    <source>
        <dbReference type="ARBA" id="ARBA00023136"/>
    </source>
</evidence>
<protein>
    <recommendedName>
        <fullName evidence="6">UDP-N-acetylglucosamine--dolichyl-phosphate N-acetylglucosaminephosphotransferase</fullName>
        <ecNumber evidence="5">2.7.8.15</ecNumber>
    </recommendedName>
    <alternativeName>
        <fullName evidence="15">GlcNAc-1-P transferase</fullName>
    </alternativeName>
    <alternativeName>
        <fullName evidence="16">N-acetylglucosamine-1-phosphate transferase</fullName>
    </alternativeName>
</protein>
<dbReference type="EC" id="2.7.8.15" evidence="5"/>
<dbReference type="WBParaSite" id="jg22588">
    <property type="protein sequence ID" value="jg22588"/>
    <property type="gene ID" value="jg22588"/>
</dbReference>
<dbReference type="PANTHER" id="PTHR10571">
    <property type="entry name" value="UDP-N-ACETYLGLUCOSAMINE--DOLICHYL-PHOSPHATE N-ACETYLGLUCOSAMINEPHOSPHOTRANSFERASE"/>
    <property type="match status" value="1"/>
</dbReference>
<evidence type="ECO:0000256" key="5">
    <source>
        <dbReference type="ARBA" id="ARBA00013225"/>
    </source>
</evidence>
<evidence type="ECO:0000256" key="1">
    <source>
        <dbReference type="ARBA" id="ARBA00001946"/>
    </source>
</evidence>
<name>A0A915DT57_9BILA</name>
<comment type="catalytic activity">
    <reaction evidence="18">
        <text>a di-trans,poly-cis-dolichyl phosphate + UDP-N-acetyl-alpha-D-glucosamine = an N-acetyl-alpha-D-glucosaminyl-diphospho-di-trans,poly-cis-dolichol + UMP</text>
        <dbReference type="Rhea" id="RHEA:13289"/>
        <dbReference type="Rhea" id="RHEA-COMP:19498"/>
        <dbReference type="Rhea" id="RHEA-COMP:19507"/>
        <dbReference type="ChEBI" id="CHEBI:57683"/>
        <dbReference type="ChEBI" id="CHEBI:57705"/>
        <dbReference type="ChEBI" id="CHEBI:57865"/>
        <dbReference type="ChEBI" id="CHEBI:58427"/>
        <dbReference type="EC" id="2.7.8.15"/>
    </reaction>
    <physiologicalReaction direction="left-to-right" evidence="18">
        <dbReference type="Rhea" id="RHEA:13290"/>
    </physiologicalReaction>
</comment>
<dbReference type="Proteomes" id="UP000887574">
    <property type="component" value="Unplaced"/>
</dbReference>
<dbReference type="Pfam" id="PF00953">
    <property type="entry name" value="Glycos_transf_4"/>
    <property type="match status" value="1"/>
</dbReference>
<feature type="transmembrane region" description="Helical" evidence="19">
    <location>
        <begin position="132"/>
        <end position="149"/>
    </location>
</feature>
<reference evidence="21" key="1">
    <citation type="submission" date="2022-11" db="UniProtKB">
        <authorList>
            <consortium name="WormBaseParasite"/>
        </authorList>
    </citation>
    <scope>IDENTIFICATION</scope>
</reference>
<organism evidence="20 21">
    <name type="scientific">Ditylenchus dipsaci</name>
    <dbReference type="NCBI Taxonomy" id="166011"/>
    <lineage>
        <taxon>Eukaryota</taxon>
        <taxon>Metazoa</taxon>
        <taxon>Ecdysozoa</taxon>
        <taxon>Nematoda</taxon>
        <taxon>Chromadorea</taxon>
        <taxon>Rhabditida</taxon>
        <taxon>Tylenchina</taxon>
        <taxon>Tylenchomorpha</taxon>
        <taxon>Sphaerularioidea</taxon>
        <taxon>Anguinidae</taxon>
        <taxon>Anguininae</taxon>
        <taxon>Ditylenchus</taxon>
    </lineage>
</organism>
<dbReference type="GO" id="GO:0046872">
    <property type="term" value="F:metal ion binding"/>
    <property type="evidence" value="ECO:0007669"/>
    <property type="project" value="UniProtKB-KW"/>
</dbReference>
<evidence type="ECO:0000256" key="11">
    <source>
        <dbReference type="ARBA" id="ARBA00022824"/>
    </source>
</evidence>
<feature type="transmembrane region" description="Helical" evidence="19">
    <location>
        <begin position="97"/>
        <end position="120"/>
    </location>
</feature>
<dbReference type="GO" id="GO:0006488">
    <property type="term" value="P:dolichol-linked oligosaccharide biosynthetic process"/>
    <property type="evidence" value="ECO:0007669"/>
    <property type="project" value="InterPro"/>
</dbReference>
<dbReference type="PANTHER" id="PTHR10571:SF0">
    <property type="entry name" value="UDP-N-ACETYLGLUCOSAMINE--DOLICHYL-PHOSPHATE N-ACETYLGLUCOSAMINEPHOSPHOTRANSFERASE"/>
    <property type="match status" value="1"/>
</dbReference>
<keyword evidence="20" id="KW-1185">Reference proteome</keyword>
<feature type="transmembrane region" description="Helical" evidence="19">
    <location>
        <begin position="169"/>
        <end position="195"/>
    </location>
</feature>
<evidence type="ECO:0000256" key="13">
    <source>
        <dbReference type="ARBA" id="ARBA00022989"/>
    </source>
</evidence>
<evidence type="ECO:0000256" key="15">
    <source>
        <dbReference type="ARBA" id="ARBA00029567"/>
    </source>
</evidence>
<evidence type="ECO:0000256" key="16">
    <source>
        <dbReference type="ARBA" id="ARBA00033238"/>
    </source>
</evidence>
<dbReference type="AlphaFoldDB" id="A0A915DT57"/>
<evidence type="ECO:0000256" key="19">
    <source>
        <dbReference type="SAM" id="Phobius"/>
    </source>
</evidence>
<sequence length="332" mass="36965">MDAGIAKTVAINLFVSGLAGFAAHSSMKQFIPLFIQRKFCGIDQCKMDKKLLAEPLGVVAAAVYLIFVFAFIPVPFYEWIKEELLYSEVTGAVNPFPYIRLLSLLAGLISICTSILLGFADDMLDLKWRHKLLFPTLSSMPLLLVYFISKNSTAMLLPSFLQDLVGKTYIDFGLLFYVYIVLLVIFCMNAINIIAGINGVEVGQSVVIASSVAVFNVVQIFRLDQSSVWQHGLSLCILLPFISTSLALFMLNKYPAKVFVGDTYCYWAGMTLAVVAVTGRFSKTLLLFLIPQIMNFIYSTPQLFHLVPCPRHRLPKFDINSGKLNMSMQSSS</sequence>
<dbReference type="GO" id="GO:0005789">
    <property type="term" value="C:endoplasmic reticulum membrane"/>
    <property type="evidence" value="ECO:0007669"/>
    <property type="project" value="UniProtKB-SubCell"/>
</dbReference>
<evidence type="ECO:0000256" key="3">
    <source>
        <dbReference type="ARBA" id="ARBA00004922"/>
    </source>
</evidence>
<dbReference type="GO" id="GO:0003975">
    <property type="term" value="F:UDP-N-acetylglucosamine-dolichyl-phosphate N-acetylglucosaminephosphotransferase activity"/>
    <property type="evidence" value="ECO:0007669"/>
    <property type="project" value="UniProtKB-EC"/>
</dbReference>
<keyword evidence="10" id="KW-0479">Metal-binding</keyword>
<evidence type="ECO:0000256" key="4">
    <source>
        <dbReference type="ARBA" id="ARBA00009317"/>
    </source>
</evidence>
<comment type="function">
    <text evidence="17">UDP-N-acetylglucosamine--dolichyl-phosphate N-acetylglucosaminephosphotransferase that operates in the biosynthetic pathway of dolichol-linked oligosaccharides, the glycan precursors employed in protein asparagine (N)-glycosylation. The assembly of dolichol-linked oligosaccharides begins on the cytosolic side of the endoplasmic reticulum membrane and finishes in its lumen. The sequential addition of sugars to dolichol pyrophosphate produces dolichol-linked oligosaccharides containing fourteen sugars, including two GlcNAcs, nine mannoses and three glucoses. Once assembled, the oligosaccharide is transferred from the lipid to nascent proteins by oligosaccharyltransferases. Catalyzes the initial step of dolichol-linked oligosaccharide biosynthesis, transfering GlcNAc-1-P from cytosolic UDP-GlcNAc onto the carrier lipid dolichyl phosphate (P-dolichol), yielding GlcNAc-P-P-dolichol embedded in the cytoplasmic leaflet of the endoplasmic reticulum membrane.</text>
</comment>
<evidence type="ECO:0000313" key="21">
    <source>
        <dbReference type="WBParaSite" id="jg22588"/>
    </source>
</evidence>
<proteinExistence type="inferred from homology"/>
<feature type="transmembrane region" description="Helical" evidence="19">
    <location>
        <begin position="263"/>
        <end position="279"/>
    </location>
</feature>
<keyword evidence="9 19" id="KW-0812">Transmembrane</keyword>
<evidence type="ECO:0000256" key="17">
    <source>
        <dbReference type="ARBA" id="ARBA00044717"/>
    </source>
</evidence>
<feature type="transmembrane region" description="Helical" evidence="19">
    <location>
        <begin position="228"/>
        <end position="251"/>
    </location>
</feature>
<evidence type="ECO:0000256" key="2">
    <source>
        <dbReference type="ARBA" id="ARBA00004477"/>
    </source>
</evidence>
<evidence type="ECO:0000256" key="9">
    <source>
        <dbReference type="ARBA" id="ARBA00022692"/>
    </source>
</evidence>
<comment type="cofactor">
    <cofactor evidence="1">
        <name>Mg(2+)</name>
        <dbReference type="ChEBI" id="CHEBI:18420"/>
    </cofactor>
</comment>
<keyword evidence="12" id="KW-0460">Magnesium</keyword>
<comment type="subcellular location">
    <subcellularLocation>
        <location evidence="2">Endoplasmic reticulum membrane</location>
        <topology evidence="2">Multi-pass membrane protein</topology>
    </subcellularLocation>
</comment>
<evidence type="ECO:0000256" key="12">
    <source>
        <dbReference type="ARBA" id="ARBA00022842"/>
    </source>
</evidence>